<dbReference type="GeneID" id="97377593"/>
<dbReference type="PROSITE" id="PS50075">
    <property type="entry name" value="CARRIER"/>
    <property type="match status" value="1"/>
</dbReference>
<gene>
    <name evidence="2" type="ORF">EYS09_08130</name>
</gene>
<dbReference type="SUPFAM" id="SSF47336">
    <property type="entry name" value="ACP-like"/>
    <property type="match status" value="1"/>
</dbReference>
<keyword evidence="3" id="KW-1185">Reference proteome</keyword>
<dbReference type="AlphaFoldDB" id="A0A4V2JIW3"/>
<dbReference type="Proteomes" id="UP000292452">
    <property type="component" value="Unassembled WGS sequence"/>
</dbReference>
<dbReference type="EMBL" id="SIXH01000050">
    <property type="protein sequence ID" value="TBO60151.1"/>
    <property type="molecule type" value="Genomic_DNA"/>
</dbReference>
<sequence length="79" mass="9105">MPNTTSSNLDQVRNWLLARTTERDSIDPDEDLITARLVDSLSFVEFVLTIEEASGVEIDREAIDLDDFRTLKAIERKFF</sequence>
<organism evidence="2 3">
    <name type="scientific">Streptomyces kasugaensis</name>
    <dbReference type="NCBI Taxonomy" id="1946"/>
    <lineage>
        <taxon>Bacteria</taxon>
        <taxon>Bacillati</taxon>
        <taxon>Actinomycetota</taxon>
        <taxon>Actinomycetes</taxon>
        <taxon>Kitasatosporales</taxon>
        <taxon>Streptomycetaceae</taxon>
        <taxon>Streptomyces</taxon>
    </lineage>
</organism>
<evidence type="ECO:0000259" key="1">
    <source>
        <dbReference type="PROSITE" id="PS50075"/>
    </source>
</evidence>
<dbReference type="RefSeq" id="WP_052860443.1">
    <property type="nucleotide sequence ID" value="NZ_NDXL01000001.1"/>
</dbReference>
<evidence type="ECO:0000313" key="2">
    <source>
        <dbReference type="EMBL" id="TBO60151.1"/>
    </source>
</evidence>
<dbReference type="Pfam" id="PF00550">
    <property type="entry name" value="PP-binding"/>
    <property type="match status" value="1"/>
</dbReference>
<comment type="caution">
    <text evidence="2">The sequence shown here is derived from an EMBL/GenBank/DDBJ whole genome shotgun (WGS) entry which is preliminary data.</text>
</comment>
<dbReference type="Gene3D" id="1.10.1200.10">
    <property type="entry name" value="ACP-like"/>
    <property type="match status" value="1"/>
</dbReference>
<evidence type="ECO:0000313" key="3">
    <source>
        <dbReference type="Proteomes" id="UP000292452"/>
    </source>
</evidence>
<accession>A0A4V2JIW3</accession>
<protein>
    <submittedName>
        <fullName evidence="2">Acyl carrier protein</fullName>
    </submittedName>
</protein>
<dbReference type="InterPro" id="IPR009081">
    <property type="entry name" value="PP-bd_ACP"/>
</dbReference>
<dbReference type="OrthoDB" id="8778689at2"/>
<feature type="domain" description="Carrier" evidence="1">
    <location>
        <begin position="3"/>
        <end position="79"/>
    </location>
</feature>
<reference evidence="2 3" key="1">
    <citation type="submission" date="2019-02" db="EMBL/GenBank/DDBJ databases">
        <title>Draft Genome Sequence of Streptomyces sp. AM-2504, identified by 16S rRNA comparative analysis as a Streptomyces Kasugaensis strain.</title>
        <authorList>
            <person name="Napolioni V."/>
            <person name="Giuliodori A.M."/>
            <person name="Spurio R."/>
            <person name="Fabbretti A."/>
        </authorList>
    </citation>
    <scope>NUCLEOTIDE SEQUENCE [LARGE SCALE GENOMIC DNA]</scope>
    <source>
        <strain evidence="2 3">AM-2504</strain>
    </source>
</reference>
<proteinExistence type="predicted"/>
<name>A0A4V2JIW3_STRKA</name>
<dbReference type="InterPro" id="IPR036736">
    <property type="entry name" value="ACP-like_sf"/>
</dbReference>